<evidence type="ECO:0000313" key="3">
    <source>
        <dbReference type="Proteomes" id="UP001281761"/>
    </source>
</evidence>
<gene>
    <name evidence="2" type="ORF">BLNAU_17959</name>
</gene>
<dbReference type="EMBL" id="JARBJD010000210">
    <property type="protein sequence ID" value="KAK2947107.1"/>
    <property type="molecule type" value="Genomic_DNA"/>
</dbReference>
<comment type="caution">
    <text evidence="2">The sequence shown here is derived from an EMBL/GenBank/DDBJ whole genome shotgun (WGS) entry which is preliminary data.</text>
</comment>
<evidence type="ECO:0000256" key="1">
    <source>
        <dbReference type="SAM" id="MobiDB-lite"/>
    </source>
</evidence>
<feature type="region of interest" description="Disordered" evidence="1">
    <location>
        <begin position="147"/>
        <end position="173"/>
    </location>
</feature>
<protein>
    <submittedName>
        <fullName evidence="2">Uncharacterized protein</fullName>
    </submittedName>
</protein>
<proteinExistence type="predicted"/>
<keyword evidence="3" id="KW-1185">Reference proteome</keyword>
<reference evidence="2 3" key="1">
    <citation type="journal article" date="2022" name="bioRxiv">
        <title>Genomics of Preaxostyla Flagellates Illuminates Evolutionary Transitions and the Path Towards Mitochondrial Loss.</title>
        <authorList>
            <person name="Novak L.V.F."/>
            <person name="Treitli S.C."/>
            <person name="Pyrih J."/>
            <person name="Halakuc P."/>
            <person name="Pipaliya S.V."/>
            <person name="Vacek V."/>
            <person name="Brzon O."/>
            <person name="Soukal P."/>
            <person name="Eme L."/>
            <person name="Dacks J.B."/>
            <person name="Karnkowska A."/>
            <person name="Elias M."/>
            <person name="Hampl V."/>
        </authorList>
    </citation>
    <scope>NUCLEOTIDE SEQUENCE [LARGE SCALE GENOMIC DNA]</scope>
    <source>
        <strain evidence="2">NAU3</strain>
        <tissue evidence="2">Gut</tissue>
    </source>
</reference>
<dbReference type="Proteomes" id="UP001281761">
    <property type="component" value="Unassembled WGS sequence"/>
</dbReference>
<sequence>MPLHQQKRRRDDQVQSTRSKHNTITDEGRGVWMKSGHSNVLRIVFWLHSGEEWGKVVVTTSVTHATVLLHSPTSFLPRAASERTPSSDEESGRQRRSEQPFLAFPGFLCVSDGKAVFGQVQTTALMEPERVPRKVQESSVVQHCQPGQWSGVGMSQAPSTTKPGHQHTRECRE</sequence>
<feature type="region of interest" description="Disordered" evidence="1">
    <location>
        <begin position="1"/>
        <end position="30"/>
    </location>
</feature>
<evidence type="ECO:0000313" key="2">
    <source>
        <dbReference type="EMBL" id="KAK2947107.1"/>
    </source>
</evidence>
<feature type="region of interest" description="Disordered" evidence="1">
    <location>
        <begin position="76"/>
        <end position="97"/>
    </location>
</feature>
<accession>A0ABQ9X5W8</accession>
<name>A0ABQ9X5W8_9EUKA</name>
<organism evidence="2 3">
    <name type="scientific">Blattamonas nauphoetae</name>
    <dbReference type="NCBI Taxonomy" id="2049346"/>
    <lineage>
        <taxon>Eukaryota</taxon>
        <taxon>Metamonada</taxon>
        <taxon>Preaxostyla</taxon>
        <taxon>Oxymonadida</taxon>
        <taxon>Blattamonas</taxon>
    </lineage>
</organism>